<dbReference type="AlphaFoldDB" id="A0AAV3U1D9"/>
<reference evidence="2" key="1">
    <citation type="journal article" date="2019" name="Int. J. Syst. Evol. Microbiol.">
        <title>The Global Catalogue of Microorganisms (GCM) 10K type strain sequencing project: providing services to taxonomists for standard genome sequencing and annotation.</title>
        <authorList>
            <consortium name="The Broad Institute Genomics Platform"/>
            <consortium name="The Broad Institute Genome Sequencing Center for Infectious Disease"/>
            <person name="Wu L."/>
            <person name="Ma J."/>
        </authorList>
    </citation>
    <scope>NUCLEOTIDE SEQUENCE [LARGE SCALE GENOMIC DNA]</scope>
    <source>
        <strain evidence="2">JCM 19134</strain>
    </source>
</reference>
<evidence type="ECO:0000313" key="1">
    <source>
        <dbReference type="EMBL" id="GAA4940753.1"/>
    </source>
</evidence>
<accession>A0AAV3U1D9</accession>
<organism evidence="1 2">
    <name type="scientific">Halioxenophilus aromaticivorans</name>
    <dbReference type="NCBI Taxonomy" id="1306992"/>
    <lineage>
        <taxon>Bacteria</taxon>
        <taxon>Pseudomonadati</taxon>
        <taxon>Pseudomonadota</taxon>
        <taxon>Gammaproteobacteria</taxon>
        <taxon>Alteromonadales</taxon>
        <taxon>Alteromonadaceae</taxon>
        <taxon>Halioxenophilus</taxon>
    </lineage>
</organism>
<name>A0AAV3U1D9_9ALTE</name>
<evidence type="ECO:0000313" key="2">
    <source>
        <dbReference type="Proteomes" id="UP001409585"/>
    </source>
</evidence>
<gene>
    <name evidence="1" type="ORF">GCM10025791_18880</name>
</gene>
<sequence>MLVVEIEQLLFKRDELKRRRYARGDLNIQMRLQWKHEVIIKAVQRVVGG</sequence>
<keyword evidence="2" id="KW-1185">Reference proteome</keyword>
<protein>
    <submittedName>
        <fullName evidence="1">Uncharacterized protein</fullName>
    </submittedName>
</protein>
<comment type="caution">
    <text evidence="1">The sequence shown here is derived from an EMBL/GenBank/DDBJ whole genome shotgun (WGS) entry which is preliminary data.</text>
</comment>
<dbReference type="Proteomes" id="UP001409585">
    <property type="component" value="Unassembled WGS sequence"/>
</dbReference>
<proteinExistence type="predicted"/>
<dbReference type="EMBL" id="BAABLX010000011">
    <property type="protein sequence ID" value="GAA4940753.1"/>
    <property type="molecule type" value="Genomic_DNA"/>
</dbReference>